<dbReference type="InterPro" id="IPR002942">
    <property type="entry name" value="S4_RNA-bd"/>
</dbReference>
<proteinExistence type="inferred from homology"/>
<evidence type="ECO:0000256" key="8">
    <source>
        <dbReference type="ARBA" id="ARBA00069727"/>
    </source>
</evidence>
<dbReference type="InterPro" id="IPR036986">
    <property type="entry name" value="S4_RNA-bd_sf"/>
</dbReference>
<dbReference type="STRING" id="542762.A0A4S4ES55"/>
<dbReference type="Pfam" id="PF01479">
    <property type="entry name" value="S4"/>
    <property type="match status" value="1"/>
</dbReference>
<dbReference type="SUPFAM" id="SSF55174">
    <property type="entry name" value="Alpha-L RNA-binding motif"/>
    <property type="match status" value="1"/>
</dbReference>
<organism evidence="13 14">
    <name type="scientific">Camellia sinensis var. sinensis</name>
    <name type="common">China tea</name>
    <dbReference type="NCBI Taxonomy" id="542762"/>
    <lineage>
        <taxon>Eukaryota</taxon>
        <taxon>Viridiplantae</taxon>
        <taxon>Streptophyta</taxon>
        <taxon>Embryophyta</taxon>
        <taxon>Tracheophyta</taxon>
        <taxon>Spermatophyta</taxon>
        <taxon>Magnoliopsida</taxon>
        <taxon>eudicotyledons</taxon>
        <taxon>Gunneridae</taxon>
        <taxon>Pentapetalae</taxon>
        <taxon>asterids</taxon>
        <taxon>Ericales</taxon>
        <taxon>Theaceae</taxon>
        <taxon>Camellia</taxon>
    </lineage>
</organism>
<protein>
    <recommendedName>
        <fullName evidence="8">U3 small nucleolar ribonucleoprotein protein IMP3</fullName>
    </recommendedName>
    <alternativeName>
        <fullName evidence="9">U3 small nucleolar ribonucleoprotein protein imp3</fullName>
    </alternativeName>
</protein>
<reference evidence="13 14" key="1">
    <citation type="journal article" date="2018" name="Proc. Natl. Acad. Sci. U.S.A.">
        <title>Draft genome sequence of Camellia sinensis var. sinensis provides insights into the evolution of the tea genome and tea quality.</title>
        <authorList>
            <person name="Wei C."/>
            <person name="Yang H."/>
            <person name="Wang S."/>
            <person name="Zhao J."/>
            <person name="Liu C."/>
            <person name="Gao L."/>
            <person name="Xia E."/>
            <person name="Lu Y."/>
            <person name="Tai Y."/>
            <person name="She G."/>
            <person name="Sun J."/>
            <person name="Cao H."/>
            <person name="Tong W."/>
            <person name="Gao Q."/>
            <person name="Li Y."/>
            <person name="Deng W."/>
            <person name="Jiang X."/>
            <person name="Wang W."/>
            <person name="Chen Q."/>
            <person name="Zhang S."/>
            <person name="Li H."/>
            <person name="Wu J."/>
            <person name="Wang P."/>
            <person name="Li P."/>
            <person name="Shi C."/>
            <person name="Zheng F."/>
            <person name="Jian J."/>
            <person name="Huang B."/>
            <person name="Shan D."/>
            <person name="Shi M."/>
            <person name="Fang C."/>
            <person name="Yue Y."/>
            <person name="Li F."/>
            <person name="Li D."/>
            <person name="Wei S."/>
            <person name="Han B."/>
            <person name="Jiang C."/>
            <person name="Yin Y."/>
            <person name="Xia T."/>
            <person name="Zhang Z."/>
            <person name="Bennetzen J.L."/>
            <person name="Zhao S."/>
            <person name="Wan X."/>
        </authorList>
    </citation>
    <scope>NUCLEOTIDE SEQUENCE [LARGE SCALE GENOMIC DNA]</scope>
    <source>
        <strain evidence="14">cv. Shuchazao</strain>
        <tissue evidence="13">Leaf</tissue>
    </source>
</reference>
<dbReference type="Proteomes" id="UP000306102">
    <property type="component" value="Unassembled WGS sequence"/>
</dbReference>
<evidence type="ECO:0000256" key="6">
    <source>
        <dbReference type="ARBA" id="ARBA00023242"/>
    </source>
</evidence>
<dbReference type="InterPro" id="IPR001912">
    <property type="entry name" value="Ribosomal_uS4_N"/>
</dbReference>
<sequence>MRKLKYHEKKLLKKDNFIEWKREGGHREPHVMQRYHVTDRDDYKKYSTLCRNVQKLVNILKQMDSRDPYRIKMTDSLLEKLYNMGVVPSRKKSLALCQRLSVLAFCRRRLATVLLKLKFAEHFKEAVTYIQQGHIRVGPETVTDPAFLVTRNMEDLVTWVDTSKIKRKVLVPEAAGSLSDTVSLLMHPPLPYHNRDPHQCRRP</sequence>
<evidence type="ECO:0000256" key="7">
    <source>
        <dbReference type="ARBA" id="ARBA00023274"/>
    </source>
</evidence>
<keyword evidence="6" id="KW-0539">Nucleus</keyword>
<dbReference type="GO" id="GO:0006364">
    <property type="term" value="P:rRNA processing"/>
    <property type="evidence" value="ECO:0007669"/>
    <property type="project" value="TreeGrafter"/>
</dbReference>
<gene>
    <name evidence="13" type="ORF">TEA_019060</name>
</gene>
<dbReference type="CDD" id="cd00165">
    <property type="entry name" value="S4"/>
    <property type="match status" value="1"/>
</dbReference>
<feature type="domain" description="Small ribosomal subunit protein uS4 N-terminal" evidence="12">
    <location>
        <begin position="3"/>
        <end position="107"/>
    </location>
</feature>
<dbReference type="FunFam" id="3.10.290.10:FF:000006">
    <property type="entry name" value="U3 small nucleolar ribonucleoprotein IMP3"/>
    <property type="match status" value="1"/>
</dbReference>
<comment type="similarity">
    <text evidence="2">Belongs to the universal ribosomal protein uS4 family.</text>
</comment>
<dbReference type="Pfam" id="PF00163">
    <property type="entry name" value="Ribosomal_S4"/>
    <property type="match status" value="1"/>
</dbReference>
<dbReference type="GO" id="GO:0032040">
    <property type="term" value="C:small-subunit processome"/>
    <property type="evidence" value="ECO:0007669"/>
    <property type="project" value="TreeGrafter"/>
</dbReference>
<evidence type="ECO:0000313" key="14">
    <source>
        <dbReference type="Proteomes" id="UP000306102"/>
    </source>
</evidence>
<dbReference type="Gene3D" id="3.10.290.10">
    <property type="entry name" value="RNA-binding S4 domain"/>
    <property type="match status" value="1"/>
</dbReference>
<dbReference type="SMART" id="SM01390">
    <property type="entry name" value="Ribosomal_S4"/>
    <property type="match status" value="1"/>
</dbReference>
<dbReference type="PANTHER" id="PTHR11831">
    <property type="entry name" value="30S 40S RIBOSOMAL PROTEIN"/>
    <property type="match status" value="1"/>
</dbReference>
<evidence type="ECO:0000259" key="12">
    <source>
        <dbReference type="SMART" id="SM01390"/>
    </source>
</evidence>
<evidence type="ECO:0000256" key="3">
    <source>
        <dbReference type="ARBA" id="ARBA00022517"/>
    </source>
</evidence>
<evidence type="ECO:0000256" key="9">
    <source>
        <dbReference type="ARBA" id="ARBA00072223"/>
    </source>
</evidence>
<dbReference type="EMBL" id="SDRB02002341">
    <property type="protein sequence ID" value="THG19639.1"/>
    <property type="molecule type" value="Genomic_DNA"/>
</dbReference>
<dbReference type="PROSITE" id="PS50889">
    <property type="entry name" value="S4"/>
    <property type="match status" value="1"/>
</dbReference>
<dbReference type="SMART" id="SM00363">
    <property type="entry name" value="S4"/>
    <property type="match status" value="1"/>
</dbReference>
<evidence type="ECO:0000256" key="10">
    <source>
        <dbReference type="PROSITE-ProRule" id="PRU00182"/>
    </source>
</evidence>
<evidence type="ECO:0000256" key="5">
    <source>
        <dbReference type="ARBA" id="ARBA00022884"/>
    </source>
</evidence>
<dbReference type="PANTHER" id="PTHR11831:SF1">
    <property type="entry name" value="U3 SMALL NUCLEOLAR RIBONUCLEOPROTEIN PROTEIN IMP3"/>
    <property type="match status" value="1"/>
</dbReference>
<keyword evidence="7" id="KW-0687">Ribonucleoprotein</keyword>
<name>A0A4S4ES55_CAMSN</name>
<keyword evidence="3" id="KW-0690">Ribosome biogenesis</keyword>
<dbReference type="GO" id="GO:0019843">
    <property type="term" value="F:rRNA binding"/>
    <property type="evidence" value="ECO:0007669"/>
    <property type="project" value="UniProtKB-KW"/>
</dbReference>
<dbReference type="InterPro" id="IPR022801">
    <property type="entry name" value="Ribosomal_uS4"/>
</dbReference>
<dbReference type="GO" id="GO:0042274">
    <property type="term" value="P:ribosomal small subunit biogenesis"/>
    <property type="evidence" value="ECO:0007669"/>
    <property type="project" value="TreeGrafter"/>
</dbReference>
<dbReference type="GO" id="GO:0034457">
    <property type="term" value="C:Mpp10 complex"/>
    <property type="evidence" value="ECO:0007669"/>
    <property type="project" value="TreeGrafter"/>
</dbReference>
<keyword evidence="4" id="KW-0699">rRNA-binding</keyword>
<keyword evidence="14" id="KW-1185">Reference proteome</keyword>
<comment type="subcellular location">
    <subcellularLocation>
        <location evidence="1">Nucleus</location>
        <location evidence="1">Nucleolus</location>
    </subcellularLocation>
</comment>
<comment type="caution">
    <text evidence="13">The sequence shown here is derived from an EMBL/GenBank/DDBJ whole genome shotgun (WGS) entry which is preliminary data.</text>
</comment>
<evidence type="ECO:0000313" key="13">
    <source>
        <dbReference type="EMBL" id="THG19639.1"/>
    </source>
</evidence>
<dbReference type="GO" id="GO:0030515">
    <property type="term" value="F:snoRNA binding"/>
    <property type="evidence" value="ECO:0007669"/>
    <property type="project" value="TreeGrafter"/>
</dbReference>
<evidence type="ECO:0000256" key="2">
    <source>
        <dbReference type="ARBA" id="ARBA00007465"/>
    </source>
</evidence>
<feature type="domain" description="RNA-binding S4" evidence="11">
    <location>
        <begin position="108"/>
        <end position="175"/>
    </location>
</feature>
<dbReference type="AlphaFoldDB" id="A0A4S4ES55"/>
<evidence type="ECO:0000259" key="11">
    <source>
        <dbReference type="SMART" id="SM00363"/>
    </source>
</evidence>
<keyword evidence="5 10" id="KW-0694">RNA-binding</keyword>
<evidence type="ECO:0000256" key="4">
    <source>
        <dbReference type="ARBA" id="ARBA00022730"/>
    </source>
</evidence>
<accession>A0A4S4ES55</accession>
<evidence type="ECO:0000256" key="1">
    <source>
        <dbReference type="ARBA" id="ARBA00004604"/>
    </source>
</evidence>